<evidence type="ECO:0000313" key="3">
    <source>
        <dbReference type="Proteomes" id="UP000525078"/>
    </source>
</evidence>
<dbReference type="PANTHER" id="PTHR31451:SF64">
    <property type="entry name" value="MANNAN ENDO-1,4-BETA-MANNOSIDASE 7"/>
    <property type="match status" value="1"/>
</dbReference>
<dbReference type="AlphaFoldDB" id="A0A7J6HG08"/>
<dbReference type="Gene3D" id="3.20.20.80">
    <property type="entry name" value="Glycosidases"/>
    <property type="match status" value="1"/>
</dbReference>
<name>A0A7J6HG08_CANSA</name>
<sequence length="203" mass="23436">MGKAIFDLGLSFASGKLFKQAIREYALREGKDIFFKKNDPHRVRAQCKGVNCRWMCYASKIDDSPTFVIKSYEEEHKCCRTNSNRWATAQWLSEKYREEFKVNENLGVSSFQKKSRIAMIGVLKNEHIEQSGSMHHFAWITKMAAHVKSIDRNHLLKIGSEGFYGQSSPHRWSLNPGLNIGTDFIANNRIPHIDLFNKMAYSK</sequence>
<organism evidence="2 3">
    <name type="scientific">Cannabis sativa</name>
    <name type="common">Hemp</name>
    <name type="synonym">Marijuana</name>
    <dbReference type="NCBI Taxonomy" id="3483"/>
    <lineage>
        <taxon>Eukaryota</taxon>
        <taxon>Viridiplantae</taxon>
        <taxon>Streptophyta</taxon>
        <taxon>Embryophyta</taxon>
        <taxon>Tracheophyta</taxon>
        <taxon>Spermatophyta</taxon>
        <taxon>Magnoliopsida</taxon>
        <taxon>eudicotyledons</taxon>
        <taxon>Gunneridae</taxon>
        <taxon>Pentapetalae</taxon>
        <taxon>rosids</taxon>
        <taxon>fabids</taxon>
        <taxon>Rosales</taxon>
        <taxon>Cannabaceae</taxon>
        <taxon>Cannabis</taxon>
    </lineage>
</organism>
<feature type="domain" description="Transposase MuDR plant" evidence="1">
    <location>
        <begin position="7"/>
        <end position="69"/>
    </location>
</feature>
<evidence type="ECO:0000259" key="1">
    <source>
        <dbReference type="Pfam" id="PF03108"/>
    </source>
</evidence>
<reference evidence="2 3" key="1">
    <citation type="journal article" date="2020" name="bioRxiv">
        <title>Sequence and annotation of 42 cannabis genomes reveals extensive copy number variation in cannabinoid synthesis and pathogen resistance genes.</title>
        <authorList>
            <person name="Mckernan K.J."/>
            <person name="Helbert Y."/>
            <person name="Kane L.T."/>
            <person name="Ebling H."/>
            <person name="Zhang L."/>
            <person name="Liu B."/>
            <person name="Eaton Z."/>
            <person name="Mclaughlin S."/>
            <person name="Kingan S."/>
            <person name="Baybayan P."/>
            <person name="Concepcion G."/>
            <person name="Jordan M."/>
            <person name="Riva A."/>
            <person name="Barbazuk W."/>
            <person name="Harkins T."/>
        </authorList>
    </citation>
    <scope>NUCLEOTIDE SEQUENCE [LARGE SCALE GENOMIC DNA]</scope>
    <source>
        <strain evidence="3">cv. Jamaican Lion 4</strain>
        <tissue evidence="2">Leaf</tissue>
    </source>
</reference>
<dbReference type="InterPro" id="IPR017853">
    <property type="entry name" value="GH"/>
</dbReference>
<gene>
    <name evidence="2" type="ORF">F8388_018332</name>
</gene>
<comment type="caution">
    <text evidence="2">The sequence shown here is derived from an EMBL/GenBank/DDBJ whole genome shotgun (WGS) entry which is preliminary data.</text>
</comment>
<dbReference type="InterPro" id="IPR045053">
    <property type="entry name" value="MAN-like"/>
</dbReference>
<dbReference type="SUPFAM" id="SSF51445">
    <property type="entry name" value="(Trans)glycosidases"/>
    <property type="match status" value="1"/>
</dbReference>
<protein>
    <recommendedName>
        <fullName evidence="1">Transposase MuDR plant domain-containing protein</fullName>
    </recommendedName>
</protein>
<dbReference type="EMBL" id="JAATIP010000013">
    <property type="protein sequence ID" value="KAF4393841.1"/>
    <property type="molecule type" value="Genomic_DNA"/>
</dbReference>
<dbReference type="InterPro" id="IPR004332">
    <property type="entry name" value="Transposase_MuDR"/>
</dbReference>
<proteinExistence type="predicted"/>
<dbReference type="GO" id="GO:0016985">
    <property type="term" value="F:mannan endo-1,4-beta-mannosidase activity"/>
    <property type="evidence" value="ECO:0007669"/>
    <property type="project" value="UniProtKB-EC"/>
</dbReference>
<dbReference type="Pfam" id="PF03108">
    <property type="entry name" value="DBD_Tnp_Mut"/>
    <property type="match status" value="1"/>
</dbReference>
<evidence type="ECO:0000313" key="2">
    <source>
        <dbReference type="EMBL" id="KAF4393841.1"/>
    </source>
</evidence>
<dbReference type="Proteomes" id="UP000525078">
    <property type="component" value="Unassembled WGS sequence"/>
</dbReference>
<accession>A0A7J6HG08</accession>
<dbReference type="PANTHER" id="PTHR31451">
    <property type="match status" value="1"/>
</dbReference>